<proteinExistence type="predicted"/>
<reference evidence="2" key="1">
    <citation type="submission" date="2018-09" db="EMBL/GenBank/DDBJ databases">
        <title>Complete genome of Proteus mirabilis phage Stubb.</title>
        <authorList>
            <person name="Bourgeois T.A."/>
            <person name="Lessor L."/>
            <person name="O'Leary C.J."/>
            <person name="Liu M."/>
        </authorList>
    </citation>
    <scope>NUCLEOTIDE SEQUENCE [LARGE SCALE GENOMIC DNA]</scope>
</reference>
<accession>A0A3B8DX79</accession>
<evidence type="ECO:0000313" key="2">
    <source>
        <dbReference type="Proteomes" id="UP000269143"/>
    </source>
</evidence>
<sequence length="73" mass="8439">MDLAELISTESYIVDPEPEKDIVPKIHPMYSVQKDKIAYIEAYNVLDLAGFVYSFTNEMKLARFINRIGELIK</sequence>
<evidence type="ECO:0000313" key="1">
    <source>
        <dbReference type="EMBL" id="AYJ73158.1"/>
    </source>
</evidence>
<dbReference type="EMBL" id="MH830339">
    <property type="protein sequence ID" value="AYJ73158.1"/>
    <property type="molecule type" value="Genomic_DNA"/>
</dbReference>
<organism evidence="1 2">
    <name type="scientific">Proteus phage Stubb</name>
    <dbReference type="NCBI Taxonomy" id="2315597"/>
    <lineage>
        <taxon>Viruses</taxon>
        <taxon>Duplodnaviria</taxon>
        <taxon>Heunggongvirae</taxon>
        <taxon>Uroviricota</taxon>
        <taxon>Caudoviricetes</taxon>
        <taxon>Demerecviridae</taxon>
        <taxon>Novosibvirus</taxon>
        <taxon>Novosibvirus stubb</taxon>
    </lineage>
</organism>
<keyword evidence="2" id="KW-1185">Reference proteome</keyword>
<protein>
    <submittedName>
        <fullName evidence="1">Uncharacterized protein</fullName>
    </submittedName>
</protein>
<name>A0A3B8DX79_9CAUD</name>
<gene>
    <name evidence="1" type="ORF">CPT_Stubb_018</name>
</gene>
<dbReference type="Proteomes" id="UP000269143">
    <property type="component" value="Segment"/>
</dbReference>